<gene>
    <name evidence="1" type="ORF">APZ42_013737</name>
</gene>
<accession>A0A162QJL4</accession>
<dbReference type="AlphaFoldDB" id="A0A162QJL4"/>
<name>A0A162QJL4_9CRUS</name>
<protein>
    <submittedName>
        <fullName evidence="1">Uncharacterized protein</fullName>
    </submittedName>
</protein>
<reference evidence="1 2" key="1">
    <citation type="submission" date="2016-03" db="EMBL/GenBank/DDBJ databases">
        <title>EvidentialGene: Evidence-directed Construction of Genes on Genomes.</title>
        <authorList>
            <person name="Gilbert D.G."/>
            <person name="Choi J.-H."/>
            <person name="Mockaitis K."/>
            <person name="Colbourne J."/>
            <person name="Pfrender M."/>
        </authorList>
    </citation>
    <scope>NUCLEOTIDE SEQUENCE [LARGE SCALE GENOMIC DNA]</scope>
    <source>
        <strain evidence="1 2">Xinb3</strain>
        <tissue evidence="1">Complete organism</tissue>
    </source>
</reference>
<organism evidence="1 2">
    <name type="scientific">Daphnia magna</name>
    <dbReference type="NCBI Taxonomy" id="35525"/>
    <lineage>
        <taxon>Eukaryota</taxon>
        <taxon>Metazoa</taxon>
        <taxon>Ecdysozoa</taxon>
        <taxon>Arthropoda</taxon>
        <taxon>Crustacea</taxon>
        <taxon>Branchiopoda</taxon>
        <taxon>Diplostraca</taxon>
        <taxon>Cladocera</taxon>
        <taxon>Anomopoda</taxon>
        <taxon>Daphniidae</taxon>
        <taxon>Daphnia</taxon>
    </lineage>
</organism>
<comment type="caution">
    <text evidence="1">The sequence shown here is derived from an EMBL/GenBank/DDBJ whole genome shotgun (WGS) entry which is preliminary data.</text>
</comment>
<keyword evidence="2" id="KW-1185">Reference proteome</keyword>
<evidence type="ECO:0000313" key="2">
    <source>
        <dbReference type="Proteomes" id="UP000076858"/>
    </source>
</evidence>
<sequence length="44" mass="5236">MWRLIPNLELNQINEVFRLVRKLTIQQRIIHPQNVYGSMVISSS</sequence>
<dbReference type="EMBL" id="LRGB01000323">
    <property type="protein sequence ID" value="KZS19739.1"/>
    <property type="molecule type" value="Genomic_DNA"/>
</dbReference>
<evidence type="ECO:0000313" key="1">
    <source>
        <dbReference type="EMBL" id="KZS19739.1"/>
    </source>
</evidence>
<proteinExistence type="predicted"/>
<dbReference type="Proteomes" id="UP000076858">
    <property type="component" value="Unassembled WGS sequence"/>
</dbReference>